<comment type="caution">
    <text evidence="1">The sequence shown here is derived from an EMBL/GenBank/DDBJ whole genome shotgun (WGS) entry which is preliminary data.</text>
</comment>
<feature type="non-terminal residue" evidence="1">
    <location>
        <position position="166"/>
    </location>
</feature>
<reference evidence="1" key="1">
    <citation type="submission" date="2021-06" db="EMBL/GenBank/DDBJ databases">
        <authorList>
            <person name="Kallberg Y."/>
            <person name="Tangrot J."/>
            <person name="Rosling A."/>
        </authorList>
    </citation>
    <scope>NUCLEOTIDE SEQUENCE</scope>
    <source>
        <strain evidence="1">28 12/20/2015</strain>
    </source>
</reference>
<sequence>TEVAKVINKVDKILEHTSNLTISLDSWTAPNRLSIWNFVIMTPLRQDYAGKLWQQIGKSKESCEALITQLRVYKEQELEGLAKIYRFNLSNPIDQLHHSHTMEITSKIMMNIAETVFKEFEEILMDIDDTEMLNPTKDLYSNEQDLDLSISTFIDINSSVFTSSKN</sequence>
<gene>
    <name evidence="1" type="ORF">SPELUC_LOCUS7684</name>
</gene>
<keyword evidence="2" id="KW-1185">Reference proteome</keyword>
<name>A0ACA9MWA0_9GLOM</name>
<protein>
    <submittedName>
        <fullName evidence="1">3242_t:CDS:1</fullName>
    </submittedName>
</protein>
<feature type="non-terminal residue" evidence="1">
    <location>
        <position position="1"/>
    </location>
</feature>
<evidence type="ECO:0000313" key="1">
    <source>
        <dbReference type="EMBL" id="CAG8616009.1"/>
    </source>
</evidence>
<evidence type="ECO:0000313" key="2">
    <source>
        <dbReference type="Proteomes" id="UP000789366"/>
    </source>
</evidence>
<proteinExistence type="predicted"/>
<dbReference type="Proteomes" id="UP000789366">
    <property type="component" value="Unassembled WGS sequence"/>
</dbReference>
<accession>A0ACA9MWA0</accession>
<organism evidence="1 2">
    <name type="scientific">Cetraspora pellucida</name>
    <dbReference type="NCBI Taxonomy" id="1433469"/>
    <lineage>
        <taxon>Eukaryota</taxon>
        <taxon>Fungi</taxon>
        <taxon>Fungi incertae sedis</taxon>
        <taxon>Mucoromycota</taxon>
        <taxon>Glomeromycotina</taxon>
        <taxon>Glomeromycetes</taxon>
        <taxon>Diversisporales</taxon>
        <taxon>Gigasporaceae</taxon>
        <taxon>Cetraspora</taxon>
    </lineage>
</organism>
<dbReference type="EMBL" id="CAJVPW010010490">
    <property type="protein sequence ID" value="CAG8616009.1"/>
    <property type="molecule type" value="Genomic_DNA"/>
</dbReference>